<name>A0A7W3LUQ4_ACTNM</name>
<feature type="chain" id="PRO_5038646221" evidence="2">
    <location>
        <begin position="22"/>
        <end position="414"/>
    </location>
</feature>
<keyword evidence="4" id="KW-0121">Carboxypeptidase</keyword>
<dbReference type="Proteomes" id="UP000572680">
    <property type="component" value="Unassembled WGS sequence"/>
</dbReference>
<evidence type="ECO:0000313" key="5">
    <source>
        <dbReference type="Proteomes" id="UP000572680"/>
    </source>
</evidence>
<feature type="signal peptide" evidence="2">
    <location>
        <begin position="1"/>
        <end position="21"/>
    </location>
</feature>
<evidence type="ECO:0000259" key="3">
    <source>
        <dbReference type="Pfam" id="PF00144"/>
    </source>
</evidence>
<dbReference type="PANTHER" id="PTHR46825:SF7">
    <property type="entry name" value="D-ALANYL-D-ALANINE CARBOXYPEPTIDASE"/>
    <property type="match status" value="1"/>
</dbReference>
<dbReference type="GO" id="GO:0009002">
    <property type="term" value="F:serine-type D-Ala-D-Ala carboxypeptidase activity"/>
    <property type="evidence" value="ECO:0007669"/>
    <property type="project" value="UniProtKB-EC"/>
</dbReference>
<evidence type="ECO:0000256" key="1">
    <source>
        <dbReference type="SAM" id="MobiDB-lite"/>
    </source>
</evidence>
<dbReference type="RefSeq" id="WP_312898179.1">
    <property type="nucleotide sequence ID" value="NZ_BAAALP010000011.1"/>
</dbReference>
<dbReference type="AlphaFoldDB" id="A0A7W3LUQ4"/>
<organism evidence="4 5">
    <name type="scientific">Actinomadura namibiensis</name>
    <dbReference type="NCBI Taxonomy" id="182080"/>
    <lineage>
        <taxon>Bacteria</taxon>
        <taxon>Bacillati</taxon>
        <taxon>Actinomycetota</taxon>
        <taxon>Actinomycetes</taxon>
        <taxon>Streptosporangiales</taxon>
        <taxon>Thermomonosporaceae</taxon>
        <taxon>Actinomadura</taxon>
    </lineage>
</organism>
<protein>
    <submittedName>
        <fullName evidence="4">D-alanyl-D-alanine carboxypeptidase</fullName>
        <ecNumber evidence="4">3.4.16.4</ecNumber>
    </submittedName>
</protein>
<dbReference type="PANTHER" id="PTHR46825">
    <property type="entry name" value="D-ALANYL-D-ALANINE-CARBOXYPEPTIDASE/ENDOPEPTIDASE AMPH"/>
    <property type="match status" value="1"/>
</dbReference>
<dbReference type="EMBL" id="JACJIA010000009">
    <property type="protein sequence ID" value="MBA8954649.1"/>
    <property type="molecule type" value="Genomic_DNA"/>
</dbReference>
<dbReference type="InterPro" id="IPR050491">
    <property type="entry name" value="AmpC-like"/>
</dbReference>
<dbReference type="SUPFAM" id="SSF56601">
    <property type="entry name" value="beta-lactamase/transpeptidase-like"/>
    <property type="match status" value="1"/>
</dbReference>
<keyword evidence="5" id="KW-1185">Reference proteome</keyword>
<feature type="domain" description="Beta-lactamase-related" evidence="3">
    <location>
        <begin position="58"/>
        <end position="380"/>
    </location>
</feature>
<reference evidence="4 5" key="1">
    <citation type="submission" date="2020-08" db="EMBL/GenBank/DDBJ databases">
        <title>Genomic Encyclopedia of Type Strains, Phase IV (KMG-IV): sequencing the most valuable type-strain genomes for metagenomic binning, comparative biology and taxonomic classification.</title>
        <authorList>
            <person name="Goeker M."/>
        </authorList>
    </citation>
    <scope>NUCLEOTIDE SEQUENCE [LARGE SCALE GENOMIC DNA]</scope>
    <source>
        <strain evidence="4 5">DSM 44197</strain>
    </source>
</reference>
<dbReference type="InterPro" id="IPR001466">
    <property type="entry name" value="Beta-lactam-related"/>
</dbReference>
<dbReference type="EC" id="3.4.16.4" evidence="4"/>
<evidence type="ECO:0000256" key="2">
    <source>
        <dbReference type="SAM" id="SignalP"/>
    </source>
</evidence>
<keyword evidence="2" id="KW-0732">Signal</keyword>
<feature type="region of interest" description="Disordered" evidence="1">
    <location>
        <begin position="25"/>
        <end position="47"/>
    </location>
</feature>
<proteinExistence type="predicted"/>
<sequence>MKTRLVALAGAAALGIGAVTAAAVPEPPRSGTALTGGTSPSAGLDPARLESGLDAVHRAGTPGVFAEVRDGARVWRGASGVADLRTGRPVTPGMRQRVGSITKTFIAAAIMQQVERGRVRLDAPIGDYLPALVPGDRGRKITVRMLLNHTSGLPEYLPYAFPSLRDFPAPSASGRSLDDNRFRRFSPEELIGMGLDAPAASRPGSVPGVYSNTNYLLLGRLLERVTGTRAETYITRNVIRRAGLGHTAFPAGTRVRGPHPRMYEAFHGMIDPPRDYSVYDMSWVWMGADLISTTGDLDRFYRRLFTGGIVSRSSLAEMRRTVPVIGQDGRSRFDYGLGLRPFPIPGCGTLWGHDGTVWGAQTMSLTSADGRRQMSLAMNLVRWTRFDASGKPRPHPIDGALSSFYRQAMCGNAP</sequence>
<evidence type="ECO:0000313" key="4">
    <source>
        <dbReference type="EMBL" id="MBA8954649.1"/>
    </source>
</evidence>
<keyword evidence="4" id="KW-0378">Hydrolase</keyword>
<accession>A0A7W3LUQ4</accession>
<keyword evidence="4" id="KW-0645">Protease</keyword>
<comment type="caution">
    <text evidence="4">The sequence shown here is derived from an EMBL/GenBank/DDBJ whole genome shotgun (WGS) entry which is preliminary data.</text>
</comment>
<dbReference type="Gene3D" id="3.40.710.10">
    <property type="entry name" value="DD-peptidase/beta-lactamase superfamily"/>
    <property type="match status" value="1"/>
</dbReference>
<gene>
    <name evidence="4" type="ORF">HNR61_006306</name>
</gene>
<dbReference type="Pfam" id="PF00144">
    <property type="entry name" value="Beta-lactamase"/>
    <property type="match status" value="1"/>
</dbReference>
<feature type="compositionally biased region" description="Polar residues" evidence="1">
    <location>
        <begin position="32"/>
        <end position="41"/>
    </location>
</feature>
<dbReference type="InterPro" id="IPR012338">
    <property type="entry name" value="Beta-lactam/transpept-like"/>
</dbReference>